<reference evidence="1" key="1">
    <citation type="journal article" date="2021" name="Proc. Natl. Acad. Sci. U.S.A.">
        <title>A Catalog of Tens of Thousands of Viruses from Human Metagenomes Reveals Hidden Associations with Chronic Diseases.</title>
        <authorList>
            <person name="Tisza M.J."/>
            <person name="Buck C.B."/>
        </authorList>
    </citation>
    <scope>NUCLEOTIDE SEQUENCE</scope>
    <source>
        <strain evidence="1">CtCuC1</strain>
    </source>
</reference>
<evidence type="ECO:0000313" key="1">
    <source>
        <dbReference type="EMBL" id="DAF87785.1"/>
    </source>
</evidence>
<accession>A0A8S5TZZ6</accession>
<sequence>MSGRNQKGEREMIVIKTETGSIITDPKEIGVWQDLRGGYYVFADLSDSDRMKAIKLTALPHDKEALSQVVDDMYNYIEVGLGQGQCRNVCLEMSQIVKLRCDTH</sequence>
<name>A0A8S5TZZ6_9CAUD</name>
<organism evidence="1">
    <name type="scientific">Myoviridae sp. ctCuC1</name>
    <dbReference type="NCBI Taxonomy" id="2825055"/>
    <lineage>
        <taxon>Viruses</taxon>
        <taxon>Duplodnaviria</taxon>
        <taxon>Heunggongvirae</taxon>
        <taxon>Uroviricota</taxon>
        <taxon>Caudoviricetes</taxon>
    </lineage>
</organism>
<dbReference type="EMBL" id="BK015968">
    <property type="protein sequence ID" value="DAF87785.1"/>
    <property type="molecule type" value="Genomic_DNA"/>
</dbReference>
<proteinExistence type="predicted"/>
<protein>
    <submittedName>
        <fullName evidence="1">Uncharacterized protein</fullName>
    </submittedName>
</protein>